<dbReference type="Proteomes" id="UP000681722">
    <property type="component" value="Unassembled WGS sequence"/>
</dbReference>
<feature type="compositionally biased region" description="Basic and acidic residues" evidence="5">
    <location>
        <begin position="767"/>
        <end position="781"/>
    </location>
</feature>
<dbReference type="OrthoDB" id="414781at2759"/>
<evidence type="ECO:0000256" key="2">
    <source>
        <dbReference type="ARBA" id="ARBA00023134"/>
    </source>
</evidence>
<evidence type="ECO:0000256" key="3">
    <source>
        <dbReference type="PIRSR" id="PIRSR606689-1"/>
    </source>
</evidence>
<feature type="binding site" evidence="4">
    <location>
        <position position="34"/>
    </location>
    <ligand>
        <name>Mg(2+)</name>
        <dbReference type="ChEBI" id="CHEBI:18420"/>
    </ligand>
</feature>
<feature type="compositionally biased region" description="Polar residues" evidence="5">
    <location>
        <begin position="465"/>
        <end position="500"/>
    </location>
</feature>
<proteinExistence type="predicted"/>
<protein>
    <recommendedName>
        <fullName evidence="9">ADP-ribosylation factor-like protein 13B</fullName>
    </recommendedName>
</protein>
<organism evidence="6 8">
    <name type="scientific">Didymodactylos carnosus</name>
    <dbReference type="NCBI Taxonomy" id="1234261"/>
    <lineage>
        <taxon>Eukaryota</taxon>
        <taxon>Metazoa</taxon>
        <taxon>Spiralia</taxon>
        <taxon>Gnathifera</taxon>
        <taxon>Rotifera</taxon>
        <taxon>Eurotatoria</taxon>
        <taxon>Bdelloidea</taxon>
        <taxon>Philodinida</taxon>
        <taxon>Philodinidae</taxon>
        <taxon>Didymodactylos</taxon>
    </lineage>
</organism>
<evidence type="ECO:0000256" key="1">
    <source>
        <dbReference type="ARBA" id="ARBA00022741"/>
    </source>
</evidence>
<feature type="binding site" evidence="3">
    <location>
        <begin position="112"/>
        <end position="115"/>
    </location>
    <ligand>
        <name>GTP</name>
        <dbReference type="ChEBI" id="CHEBI:37565"/>
    </ligand>
</feature>
<feature type="compositionally biased region" description="Basic and acidic residues" evidence="5">
    <location>
        <begin position="611"/>
        <end position="625"/>
    </location>
</feature>
<dbReference type="EMBL" id="CAJNOQ010012524">
    <property type="protein sequence ID" value="CAF1301963.1"/>
    <property type="molecule type" value="Genomic_DNA"/>
</dbReference>
<feature type="region of interest" description="Disordered" evidence="5">
    <location>
        <begin position="372"/>
        <end position="991"/>
    </location>
</feature>
<dbReference type="GO" id="GO:0003924">
    <property type="term" value="F:GTPase activity"/>
    <property type="evidence" value="ECO:0007669"/>
    <property type="project" value="InterPro"/>
</dbReference>
<feature type="compositionally biased region" description="Basic and acidic residues" evidence="5">
    <location>
        <begin position="974"/>
        <end position="991"/>
    </location>
</feature>
<sequence>MGGAPCKAKENQKPVTIVILGLDNAASDDSVVPTVGFAKTEITHKNVKVNFFDLGGAKGFRNAWRHYFADAHAFVYVIDASESKRLEENQLQLEKLLQDDKVKGKPMLILANKQDKKNALSKDQIIENLDLQELLNGQKNRYRVEVCTAKVSQSTRGKKRDESLANGFEWLLKTIDEHYDEINKRVESDRKKRDASEERNKQAEDRVRKTRKDRDKENDDELDETDEYDRKRQPFVPISEAVKNAENTSRKRLPPLSKSNDSVNHMRSTSHTRFDERLNTEEDGSSRHHSMNTLTKRWPNSNLETDTYRKNGGENESSDHVSGNESSLKSSKKKKFTGKKLQPSTENLSSSRSPAETRPFRSALQEFDGAGTIPKTAIHAGDTPRPTFSSWSTKNADISKKLPPIMSDNEDNDLLHSRPYANTRTNNTNDFRNSSSYSPVNKNTFDDNYSRFNNKSPLAYDTKKPSASSITSPLGTKTNWRTESSTKRPNTASNNRLNQDSDNDENKQETYTKSKISSYSTFEPNKKRFGTVDDDDEFGIQKKTTYSSNTSIKKPAVKSSLDMSDDDIIDRNKYGTSVKSYKKGSDDEELGIQKKTPYSSNTSVKKPPVKSSHDMSDDDIIDRSKYGSSVKSYKKGSDDEELGIQKKTPYSSNTCNKKPPVKSSHDMSDDDIMDRNKYGSSVKSYKKGSDDEELGTQKKSTYSSNTSIKKPPVKSSLDMSDDDIMDRNKYGSSVKSYKKGSDDEELGIQKKTPYSSNTSIKKPPVKSSHDMSDDDIIDRSKYGTSVKSYKKGSDDEELGIQKKTPYSSNTSIKKPPVKSSHDMSNDDFTNKYLGSAKSHKKASDDDDDIQSKSYPTNTHNDNKKYTSPISNYNQSYNSSNSNKNNNSQSRLLPLSSPSTNSALRKSHSSDDEGDSRFRTKQNKSDSDNDDKFGSAARYGNTSSQPRSVGGSDRNNTSSRSRYDDTPSRYPRNSDSFHSHSRPNADTENDLR</sequence>
<dbReference type="InterPro" id="IPR006689">
    <property type="entry name" value="Small_GTPase_ARF/SAR"/>
</dbReference>
<feature type="compositionally biased region" description="Basic and acidic residues" evidence="5">
    <location>
        <begin position="186"/>
        <end position="217"/>
    </location>
</feature>
<dbReference type="GO" id="GO:0005525">
    <property type="term" value="F:GTP binding"/>
    <property type="evidence" value="ECO:0007669"/>
    <property type="project" value="UniProtKB-KW"/>
</dbReference>
<comment type="caution">
    <text evidence="6">The sequence shown here is derived from an EMBL/GenBank/DDBJ whole genome shotgun (WGS) entry which is preliminary data.</text>
</comment>
<dbReference type="EMBL" id="CAJOBC010037918">
    <property type="protein sequence ID" value="CAF4127807.1"/>
    <property type="molecule type" value="Genomic_DNA"/>
</dbReference>
<dbReference type="AlphaFoldDB" id="A0A815E4E3"/>
<keyword evidence="8" id="KW-1185">Reference proteome</keyword>
<feature type="compositionally biased region" description="Polar residues" evidence="5">
    <location>
        <begin position="386"/>
        <end position="396"/>
    </location>
</feature>
<keyword evidence="1 3" id="KW-0547">Nucleotide-binding</keyword>
<feature type="compositionally biased region" description="Polar residues" evidence="5">
    <location>
        <begin position="697"/>
        <end position="708"/>
    </location>
</feature>
<keyword evidence="4" id="KW-0460">Magnesium</keyword>
<feature type="compositionally biased region" description="Basic and acidic residues" evidence="5">
    <location>
        <begin position="272"/>
        <end position="286"/>
    </location>
</feature>
<dbReference type="SMART" id="SM00177">
    <property type="entry name" value="ARF"/>
    <property type="match status" value="1"/>
</dbReference>
<dbReference type="GO" id="GO:0046872">
    <property type="term" value="F:metal ion binding"/>
    <property type="evidence" value="ECO:0007669"/>
    <property type="project" value="UniProtKB-KW"/>
</dbReference>
<dbReference type="PROSITE" id="PS51417">
    <property type="entry name" value="ARF"/>
    <property type="match status" value="1"/>
</dbReference>
<feature type="compositionally biased region" description="Polar residues" evidence="5">
    <location>
        <begin position="257"/>
        <end position="271"/>
    </location>
</feature>
<dbReference type="Proteomes" id="UP000663829">
    <property type="component" value="Unassembled WGS sequence"/>
</dbReference>
<reference evidence="6" key="1">
    <citation type="submission" date="2021-02" db="EMBL/GenBank/DDBJ databases">
        <authorList>
            <person name="Nowell W R."/>
        </authorList>
    </citation>
    <scope>NUCLEOTIDE SEQUENCE</scope>
</reference>
<gene>
    <name evidence="6" type="ORF">GPM918_LOCUS28566</name>
    <name evidence="7" type="ORF">SRO942_LOCUS29077</name>
</gene>
<evidence type="ECO:0000313" key="7">
    <source>
        <dbReference type="EMBL" id="CAF4127807.1"/>
    </source>
</evidence>
<evidence type="ECO:0008006" key="9">
    <source>
        <dbReference type="Google" id="ProtNLM"/>
    </source>
</evidence>
<feature type="compositionally biased region" description="Acidic residues" evidence="5">
    <location>
        <begin position="218"/>
        <end position="227"/>
    </location>
</feature>
<keyword evidence="2 3" id="KW-0342">GTP-binding</keyword>
<feature type="compositionally biased region" description="Low complexity" evidence="5">
    <location>
        <begin position="870"/>
        <end position="903"/>
    </location>
</feature>
<feature type="binding site" evidence="3">
    <location>
        <position position="56"/>
    </location>
    <ligand>
        <name>GTP</name>
        <dbReference type="ChEBI" id="CHEBI:37565"/>
    </ligand>
</feature>
<keyword evidence="4" id="KW-0479">Metal-binding</keyword>
<feature type="region of interest" description="Disordered" evidence="5">
    <location>
        <begin position="186"/>
        <end position="359"/>
    </location>
</feature>
<dbReference type="SMART" id="SM00178">
    <property type="entry name" value="SAR"/>
    <property type="match status" value="1"/>
</dbReference>
<feature type="compositionally biased region" description="Polar residues" evidence="5">
    <location>
        <begin position="854"/>
        <end position="869"/>
    </location>
</feature>
<feature type="compositionally biased region" description="Basic and acidic residues" evidence="5">
    <location>
        <begin position="663"/>
        <end position="677"/>
    </location>
</feature>
<evidence type="ECO:0000256" key="5">
    <source>
        <dbReference type="SAM" id="MobiDB-lite"/>
    </source>
</evidence>
<dbReference type="PRINTS" id="PR00328">
    <property type="entry name" value="SAR1GTPBP"/>
</dbReference>
<dbReference type="SUPFAM" id="SSF52540">
    <property type="entry name" value="P-loop containing nucleoside triphosphate hydrolases"/>
    <property type="match status" value="1"/>
</dbReference>
<evidence type="ECO:0000256" key="4">
    <source>
        <dbReference type="PIRSR" id="PIRSR606689-2"/>
    </source>
</evidence>
<dbReference type="InterPro" id="IPR027417">
    <property type="entry name" value="P-loop_NTPase"/>
</dbReference>
<dbReference type="Pfam" id="PF00025">
    <property type="entry name" value="Arf"/>
    <property type="match status" value="1"/>
</dbReference>
<dbReference type="PANTHER" id="PTHR46090:SF2">
    <property type="entry name" value="ADP-RIBOSYLATION FACTOR-LIKE PROTEIN 13B"/>
    <property type="match status" value="1"/>
</dbReference>
<feature type="compositionally biased region" description="Polar residues" evidence="5">
    <location>
        <begin position="939"/>
        <end position="959"/>
    </location>
</feature>
<accession>A0A815E4E3</accession>
<feature type="compositionally biased region" description="Basic and acidic residues" evidence="5">
    <location>
        <begin position="907"/>
        <end position="932"/>
    </location>
</feature>
<evidence type="ECO:0000313" key="8">
    <source>
        <dbReference type="Proteomes" id="UP000663829"/>
    </source>
</evidence>
<dbReference type="PANTHER" id="PTHR46090">
    <property type="entry name" value="ADP-RIBOSYLATION FACTOR-LIKE PROTEIN 13B"/>
    <property type="match status" value="1"/>
</dbReference>
<feature type="compositionally biased region" description="Basic and acidic residues" evidence="5">
    <location>
        <begin position="306"/>
        <end position="319"/>
    </location>
</feature>
<feature type="compositionally biased region" description="Low complexity" evidence="5">
    <location>
        <begin position="422"/>
        <end position="436"/>
    </location>
</feature>
<name>A0A815E4E3_9BILA</name>
<feature type="compositionally biased region" description="Polar residues" evidence="5">
    <location>
        <begin position="291"/>
        <end position="305"/>
    </location>
</feature>
<evidence type="ECO:0000313" key="6">
    <source>
        <dbReference type="EMBL" id="CAF1301963.1"/>
    </source>
</evidence>
<dbReference type="Gene3D" id="3.40.50.300">
    <property type="entry name" value="P-loop containing nucleotide triphosphate hydrolases"/>
    <property type="match status" value="1"/>
</dbReference>
<dbReference type="InterPro" id="IPR051995">
    <property type="entry name" value="Ciliary_GTPase"/>
</dbReference>
<feature type="compositionally biased region" description="Polar residues" evidence="5">
    <location>
        <begin position="342"/>
        <end position="354"/>
    </location>
</feature>
<feature type="compositionally biased region" description="Polar residues" evidence="5">
    <location>
        <begin position="542"/>
        <end position="552"/>
    </location>
</feature>